<dbReference type="InterPro" id="IPR050297">
    <property type="entry name" value="LipidA_mod_glycosyltrf_83"/>
</dbReference>
<name>A0ABX0GVP3_9ACTN</name>
<gene>
    <name evidence="10" type="ORF">G9H71_06105</name>
</gene>
<comment type="caution">
    <text evidence="10">The sequence shown here is derived from an EMBL/GenBank/DDBJ whole genome shotgun (WGS) entry which is preliminary data.</text>
</comment>
<feature type="transmembrane region" description="Helical" evidence="8">
    <location>
        <begin position="307"/>
        <end position="327"/>
    </location>
</feature>
<evidence type="ECO:0000256" key="6">
    <source>
        <dbReference type="ARBA" id="ARBA00022989"/>
    </source>
</evidence>
<evidence type="ECO:0000256" key="2">
    <source>
        <dbReference type="ARBA" id="ARBA00022475"/>
    </source>
</evidence>
<feature type="transmembrane region" description="Helical" evidence="8">
    <location>
        <begin position="25"/>
        <end position="45"/>
    </location>
</feature>
<keyword evidence="11" id="KW-1185">Reference proteome</keyword>
<dbReference type="Proteomes" id="UP000800981">
    <property type="component" value="Unassembled WGS sequence"/>
</dbReference>
<dbReference type="PANTHER" id="PTHR33908:SF11">
    <property type="entry name" value="MEMBRANE PROTEIN"/>
    <property type="match status" value="1"/>
</dbReference>
<keyword evidence="6 8" id="KW-1133">Transmembrane helix</keyword>
<dbReference type="Pfam" id="PF13231">
    <property type="entry name" value="PMT_2"/>
    <property type="match status" value="1"/>
</dbReference>
<feature type="transmembrane region" description="Helical" evidence="8">
    <location>
        <begin position="255"/>
        <end position="276"/>
    </location>
</feature>
<dbReference type="EMBL" id="JAANNP010000002">
    <property type="protein sequence ID" value="NHC13353.1"/>
    <property type="molecule type" value="Genomic_DNA"/>
</dbReference>
<evidence type="ECO:0000256" key="1">
    <source>
        <dbReference type="ARBA" id="ARBA00004651"/>
    </source>
</evidence>
<evidence type="ECO:0000256" key="5">
    <source>
        <dbReference type="ARBA" id="ARBA00022692"/>
    </source>
</evidence>
<evidence type="ECO:0000256" key="8">
    <source>
        <dbReference type="SAM" id="Phobius"/>
    </source>
</evidence>
<dbReference type="InterPro" id="IPR038731">
    <property type="entry name" value="RgtA/B/C-like"/>
</dbReference>
<keyword evidence="2" id="KW-1003">Cell membrane</keyword>
<evidence type="ECO:0000256" key="7">
    <source>
        <dbReference type="ARBA" id="ARBA00023136"/>
    </source>
</evidence>
<feature type="transmembrane region" description="Helical" evidence="8">
    <location>
        <begin position="283"/>
        <end position="301"/>
    </location>
</feature>
<comment type="subcellular location">
    <subcellularLocation>
        <location evidence="1">Cell membrane</location>
        <topology evidence="1">Multi-pass membrane protein</topology>
    </subcellularLocation>
</comment>
<feature type="domain" description="Glycosyltransferase RgtA/B/C/D-like" evidence="9">
    <location>
        <begin position="65"/>
        <end position="225"/>
    </location>
</feature>
<organism evidence="10 11">
    <name type="scientific">Motilibacter deserti</name>
    <dbReference type="NCBI Taxonomy" id="2714956"/>
    <lineage>
        <taxon>Bacteria</taxon>
        <taxon>Bacillati</taxon>
        <taxon>Actinomycetota</taxon>
        <taxon>Actinomycetes</taxon>
        <taxon>Motilibacterales</taxon>
        <taxon>Motilibacteraceae</taxon>
        <taxon>Motilibacter</taxon>
    </lineage>
</organism>
<keyword evidence="4" id="KW-0808">Transferase</keyword>
<feature type="transmembrane region" description="Helical" evidence="8">
    <location>
        <begin position="118"/>
        <end position="137"/>
    </location>
</feature>
<evidence type="ECO:0000256" key="4">
    <source>
        <dbReference type="ARBA" id="ARBA00022679"/>
    </source>
</evidence>
<evidence type="ECO:0000259" key="9">
    <source>
        <dbReference type="Pfam" id="PF13231"/>
    </source>
</evidence>
<protein>
    <submittedName>
        <fullName evidence="10">Glycosyltransferase family 39 protein</fullName>
    </submittedName>
</protein>
<feature type="transmembrane region" description="Helical" evidence="8">
    <location>
        <begin position="149"/>
        <end position="175"/>
    </location>
</feature>
<keyword evidence="7 8" id="KW-0472">Membrane</keyword>
<evidence type="ECO:0000256" key="3">
    <source>
        <dbReference type="ARBA" id="ARBA00022676"/>
    </source>
</evidence>
<feature type="transmembrane region" description="Helical" evidence="8">
    <location>
        <begin position="182"/>
        <end position="203"/>
    </location>
</feature>
<dbReference type="PANTHER" id="PTHR33908">
    <property type="entry name" value="MANNOSYLTRANSFERASE YKCB-RELATED"/>
    <property type="match status" value="1"/>
</dbReference>
<keyword evidence="3" id="KW-0328">Glycosyltransferase</keyword>
<evidence type="ECO:0000313" key="10">
    <source>
        <dbReference type="EMBL" id="NHC13353.1"/>
    </source>
</evidence>
<accession>A0ABX0GVP3</accession>
<proteinExistence type="predicted"/>
<sequence length="507" mass="52469">MLIRTPLRPPLAAVAARPAFARRPVLLVAAGVVVLLLAVAPRYGYHRDELYFLRAGSEPAWGYPDQPPLTPLLAHAMDALVPGSLLALRTPSALLTGLTVVVAALTARELGGGRTAQLVAASSTAACAALLAVGHLLSTTTLDVAASALLVLLVARVLGGAGPRLLLAAGVVLGVGLQNKQLIGFVAAALVVGVAVAGPRWLLRCRAAWGGALAALLLWLPNLLWQARHGWPQLEMARVIRADADMGGREAFLPMQLVMLGPPLVPLALAGLVLLLRNPRLRAYRPLGVAVVVLVAAHLVLAGKPYYTAGVFPLVLSAGGVAAEQWLRAAAPASARRARVLAAAVAASGVVGALLVLPLVPVRWSAVPVAVSSDTGEQVGWPRLVAAVSGVWERIPEGERPGAVVLTANYGEAGAVDRYGASHGLPRAHSGHVGYAAWGPPRGDGPVVLVGFGDPGFVERYFADCALVAQVDNGVGVDNEEAGAPVHLCRGPVAPWPRLWPQLEHLG</sequence>
<dbReference type="RefSeq" id="WP_166279644.1">
    <property type="nucleotide sequence ID" value="NZ_JAANNP010000002.1"/>
</dbReference>
<evidence type="ECO:0000313" key="11">
    <source>
        <dbReference type="Proteomes" id="UP000800981"/>
    </source>
</evidence>
<keyword evidence="5 8" id="KW-0812">Transmembrane</keyword>
<feature type="transmembrane region" description="Helical" evidence="8">
    <location>
        <begin position="339"/>
        <end position="360"/>
    </location>
</feature>
<reference evidence="10 11" key="1">
    <citation type="submission" date="2020-03" db="EMBL/GenBank/DDBJ databases">
        <title>Two novel Motilibacter sp.</title>
        <authorList>
            <person name="Liu S."/>
        </authorList>
    </citation>
    <scope>NUCLEOTIDE SEQUENCE [LARGE SCALE GENOMIC DNA]</scope>
    <source>
        <strain evidence="10 11">E257</strain>
    </source>
</reference>